<evidence type="ECO:0000259" key="8">
    <source>
        <dbReference type="PROSITE" id="PS50835"/>
    </source>
</evidence>
<keyword evidence="3 6" id="KW-0472">Membrane</keyword>
<feature type="signal peptide" evidence="7">
    <location>
        <begin position="1"/>
        <end position="24"/>
    </location>
</feature>
<evidence type="ECO:0000256" key="3">
    <source>
        <dbReference type="ARBA" id="ARBA00023136"/>
    </source>
</evidence>
<dbReference type="Gene3D" id="2.60.40.10">
    <property type="entry name" value="Immunoglobulins"/>
    <property type="match status" value="2"/>
</dbReference>
<dbReference type="PROSITE" id="PS50835">
    <property type="entry name" value="IG_LIKE"/>
    <property type="match status" value="1"/>
</dbReference>
<proteinExistence type="predicted"/>
<keyword evidence="4" id="KW-0325">Glycoprotein</keyword>
<dbReference type="SUPFAM" id="SSF48726">
    <property type="entry name" value="Immunoglobulin"/>
    <property type="match status" value="2"/>
</dbReference>
<gene>
    <name evidence="9 11" type="primary">LOC109112523</name>
</gene>
<feature type="compositionally biased region" description="Polar residues" evidence="5">
    <location>
        <begin position="391"/>
        <end position="401"/>
    </location>
</feature>
<evidence type="ECO:0000256" key="1">
    <source>
        <dbReference type="ARBA" id="ARBA00004370"/>
    </source>
</evidence>
<feature type="compositionally biased region" description="Basic and acidic residues" evidence="5">
    <location>
        <begin position="351"/>
        <end position="371"/>
    </location>
</feature>
<dbReference type="GeneID" id="109112523"/>
<organism evidence="9 10">
    <name type="scientific">Cyprinus carpio</name>
    <name type="common">Common carp</name>
    <dbReference type="NCBI Taxonomy" id="7962"/>
    <lineage>
        <taxon>Eukaryota</taxon>
        <taxon>Metazoa</taxon>
        <taxon>Chordata</taxon>
        <taxon>Craniata</taxon>
        <taxon>Vertebrata</taxon>
        <taxon>Euteleostomi</taxon>
        <taxon>Actinopterygii</taxon>
        <taxon>Neopterygii</taxon>
        <taxon>Teleostei</taxon>
        <taxon>Ostariophysi</taxon>
        <taxon>Cypriniformes</taxon>
        <taxon>Cyprinidae</taxon>
        <taxon>Cyprininae</taxon>
        <taxon>Cyprinus</taxon>
    </lineage>
</organism>
<feature type="transmembrane region" description="Helical" evidence="6">
    <location>
        <begin position="208"/>
        <end position="231"/>
    </location>
</feature>
<feature type="domain" description="Ig-like" evidence="8">
    <location>
        <begin position="122"/>
        <end position="190"/>
    </location>
</feature>
<dbReference type="InterPro" id="IPR036179">
    <property type="entry name" value="Ig-like_dom_sf"/>
</dbReference>
<dbReference type="Pfam" id="PF07679">
    <property type="entry name" value="I-set"/>
    <property type="match status" value="1"/>
</dbReference>
<dbReference type="InterPro" id="IPR013098">
    <property type="entry name" value="Ig_I-set"/>
</dbReference>
<reference evidence="9" key="2">
    <citation type="submission" date="2025-05" db="UniProtKB">
        <authorList>
            <consortium name="Ensembl"/>
        </authorList>
    </citation>
    <scope>IDENTIFICATION</scope>
</reference>
<feature type="compositionally biased region" description="Acidic residues" evidence="5">
    <location>
        <begin position="372"/>
        <end position="383"/>
    </location>
</feature>
<evidence type="ECO:0000313" key="10">
    <source>
        <dbReference type="Proteomes" id="UP000694427"/>
    </source>
</evidence>
<feature type="compositionally biased region" description="Basic and acidic residues" evidence="5">
    <location>
        <begin position="293"/>
        <end position="342"/>
    </location>
</feature>
<dbReference type="Proteomes" id="UP000694427">
    <property type="component" value="Unplaced"/>
</dbReference>
<reference evidence="11" key="1">
    <citation type="submission" date="2025-04" db="UniProtKB">
        <authorList>
            <consortium name="RefSeq"/>
        </authorList>
    </citation>
    <scope>IDENTIFICATION</scope>
    <source>
        <tissue evidence="11">Muscle</tissue>
    </source>
</reference>
<evidence type="ECO:0000256" key="7">
    <source>
        <dbReference type="SAM" id="SignalP"/>
    </source>
</evidence>
<dbReference type="Ensembl" id="ENSCCRT00010040443.1">
    <property type="protein sequence ID" value="ENSCCRP00010036825.1"/>
    <property type="gene ID" value="ENSCCRG00010015727.1"/>
</dbReference>
<feature type="chain" id="PRO_5044675487" evidence="7">
    <location>
        <begin position="25"/>
        <end position="401"/>
    </location>
</feature>
<keyword evidence="10" id="KW-1185">Reference proteome</keyword>
<sequence length="401" mass="45151">MRMLGEVFNLFVCLILSRYSAVTSVTFVENGKNLTLNPNIHGKPEEILWTFNGNKVAEHDLTKFQDYGQFKGRSGIEITTGQLTVRNMTSQDSGIYKSEIQIDGEQQNSKNEVQVIDAVQEPIVTCKLNMITESKTLFCSASSKFKITFEWIGSNSIPHSGQELHISKEEKTDSVFTCTVKNEVSQKNTSFTLKDCNTDESQSDMNTILPVMCVIIGAIITGITAVVIYLIHKKINKDTRRSGVKLTDGVQENLIDGNVCELSETEAQIFKDDVNQTLKNNDAENNEEQDINEDAHKSEKNEGEERTDDNKFVNDSQQRIRDNDGENKEQELTDAENMSKEMELDETSEALSEKPDLSDQRSESGKDLHNCEDDEQEISEAQDLDQHKTMLATSGKLNEKH</sequence>
<protein>
    <submittedName>
        <fullName evidence="11">SLAM family member 5-like</fullName>
    </submittedName>
</protein>
<evidence type="ECO:0000256" key="6">
    <source>
        <dbReference type="SAM" id="Phobius"/>
    </source>
</evidence>
<dbReference type="InterPro" id="IPR015631">
    <property type="entry name" value="CD2/SLAM_rcpt"/>
</dbReference>
<dbReference type="RefSeq" id="XP_042586604.1">
    <property type="nucleotide sequence ID" value="XM_042730670.1"/>
</dbReference>
<dbReference type="InterPro" id="IPR007110">
    <property type="entry name" value="Ig-like_dom"/>
</dbReference>
<dbReference type="InterPro" id="IPR013783">
    <property type="entry name" value="Ig-like_fold"/>
</dbReference>
<evidence type="ECO:0000256" key="2">
    <source>
        <dbReference type="ARBA" id="ARBA00022729"/>
    </source>
</evidence>
<evidence type="ECO:0000313" key="9">
    <source>
        <dbReference type="Ensembl" id="ENSCCRP00010036825.1"/>
    </source>
</evidence>
<name>A0A8C1JRX6_CYPCA</name>
<dbReference type="PANTHER" id="PTHR12080:SF134">
    <property type="entry name" value="CD48 ANTIGEN"/>
    <property type="match status" value="1"/>
</dbReference>
<comment type="subcellular location">
    <subcellularLocation>
        <location evidence="1">Membrane</location>
    </subcellularLocation>
</comment>
<keyword evidence="6" id="KW-0812">Transmembrane</keyword>
<dbReference type="OrthoDB" id="9427418at2759"/>
<dbReference type="PANTHER" id="PTHR12080">
    <property type="entry name" value="SIGNALING LYMPHOCYTIC ACTIVATION MOLECULE"/>
    <property type="match status" value="1"/>
</dbReference>
<dbReference type="AlphaFoldDB" id="A0A8C1JRX6"/>
<accession>A0A8C1JRX6</accession>
<evidence type="ECO:0000256" key="4">
    <source>
        <dbReference type="ARBA" id="ARBA00023180"/>
    </source>
</evidence>
<evidence type="ECO:0000256" key="5">
    <source>
        <dbReference type="SAM" id="MobiDB-lite"/>
    </source>
</evidence>
<keyword evidence="6" id="KW-1133">Transmembrane helix</keyword>
<dbReference type="Proteomes" id="UP001155660">
    <property type="component" value="Chromosome B9"/>
</dbReference>
<evidence type="ECO:0000313" key="11">
    <source>
        <dbReference type="RefSeq" id="XP_042586604.1"/>
    </source>
</evidence>
<dbReference type="KEGG" id="ccar:109112523"/>
<dbReference type="GO" id="GO:0016020">
    <property type="term" value="C:membrane"/>
    <property type="evidence" value="ECO:0007669"/>
    <property type="project" value="UniProtKB-SubCell"/>
</dbReference>
<keyword evidence="2 7" id="KW-0732">Signal</keyword>
<feature type="region of interest" description="Disordered" evidence="5">
    <location>
        <begin position="273"/>
        <end position="401"/>
    </location>
</feature>